<sequence length="93" mass="10030">MSDTSTKQTVQSNPTGTSSSNSEANGMSHHAREAADRVSQSAVEFSRDAAQHYVREPAQDIFGLMKSYAKDNPDVAACWAFGIGVLVGWKLKP</sequence>
<dbReference type="EMBL" id="JAJKFW010000014">
    <property type="protein sequence ID" value="MCC9642034.1"/>
    <property type="molecule type" value="Genomic_DNA"/>
</dbReference>
<dbReference type="Proteomes" id="UP001430306">
    <property type="component" value="Unassembled WGS sequence"/>
</dbReference>
<gene>
    <name evidence="2" type="ORF">LOC71_07085</name>
</gene>
<organism evidence="2 3">
    <name type="scientific">Rhodopirellula halodulae</name>
    <dbReference type="NCBI Taxonomy" id="2894198"/>
    <lineage>
        <taxon>Bacteria</taxon>
        <taxon>Pseudomonadati</taxon>
        <taxon>Planctomycetota</taxon>
        <taxon>Planctomycetia</taxon>
        <taxon>Pirellulales</taxon>
        <taxon>Pirellulaceae</taxon>
        <taxon>Rhodopirellula</taxon>
    </lineage>
</organism>
<protein>
    <recommendedName>
        <fullName evidence="4">DUF883 domain-containing protein</fullName>
    </recommendedName>
</protein>
<proteinExistence type="predicted"/>
<feature type="compositionally biased region" description="Polar residues" evidence="1">
    <location>
        <begin position="1"/>
        <end position="25"/>
    </location>
</feature>
<comment type="caution">
    <text evidence="2">The sequence shown here is derived from an EMBL/GenBank/DDBJ whole genome shotgun (WGS) entry which is preliminary data.</text>
</comment>
<accession>A0ABS8NEQ2</accession>
<keyword evidence="3" id="KW-1185">Reference proteome</keyword>
<feature type="region of interest" description="Disordered" evidence="1">
    <location>
        <begin position="1"/>
        <end position="43"/>
    </location>
</feature>
<evidence type="ECO:0000313" key="2">
    <source>
        <dbReference type="EMBL" id="MCC9642034.1"/>
    </source>
</evidence>
<name>A0ABS8NEQ2_9BACT</name>
<evidence type="ECO:0000313" key="3">
    <source>
        <dbReference type="Proteomes" id="UP001430306"/>
    </source>
</evidence>
<reference evidence="2" key="1">
    <citation type="submission" date="2021-11" db="EMBL/GenBank/DDBJ databases">
        <title>Genome sequence.</title>
        <authorList>
            <person name="Sun Q."/>
        </authorList>
    </citation>
    <scope>NUCLEOTIDE SEQUENCE</scope>
    <source>
        <strain evidence="2">JC740</strain>
    </source>
</reference>
<evidence type="ECO:0008006" key="4">
    <source>
        <dbReference type="Google" id="ProtNLM"/>
    </source>
</evidence>
<dbReference type="RefSeq" id="WP_230272635.1">
    <property type="nucleotide sequence ID" value="NZ_JAJKFW010000014.1"/>
</dbReference>
<evidence type="ECO:0000256" key="1">
    <source>
        <dbReference type="SAM" id="MobiDB-lite"/>
    </source>
</evidence>